<dbReference type="OrthoDB" id="1819027at2"/>
<evidence type="ECO:0000259" key="10">
    <source>
        <dbReference type="PROSITE" id="PS51779"/>
    </source>
</evidence>
<dbReference type="RefSeq" id="WP_109245628.1">
    <property type="nucleotide sequence ID" value="NZ_BFFO01000004.1"/>
</dbReference>
<comment type="caution">
    <text evidence="11">The sequence shown here is derived from an EMBL/GenBank/DDBJ whole genome shotgun (WGS) entry which is preliminary data.</text>
</comment>
<protein>
    <recommendedName>
        <fullName evidence="8">Cell division protein DivIB</fullName>
    </recommendedName>
</protein>
<keyword evidence="2 8" id="KW-1003">Cell membrane</keyword>
<dbReference type="Pfam" id="PF03799">
    <property type="entry name" value="FtsQ_DivIB_C"/>
    <property type="match status" value="1"/>
</dbReference>
<evidence type="ECO:0000256" key="9">
    <source>
        <dbReference type="SAM" id="MobiDB-lite"/>
    </source>
</evidence>
<accession>A0A2R5HJB9</accession>
<evidence type="ECO:0000256" key="4">
    <source>
        <dbReference type="ARBA" id="ARBA00022692"/>
    </source>
</evidence>
<dbReference type="EMBL" id="BFFO01000004">
    <property type="protein sequence ID" value="GBG96650.1"/>
    <property type="molecule type" value="Genomic_DNA"/>
</dbReference>
<dbReference type="InterPro" id="IPR005548">
    <property type="entry name" value="Cell_div_FtsQ/DivIB_C"/>
</dbReference>
<keyword evidence="7 8" id="KW-0131">Cell cycle</keyword>
<dbReference type="InterPro" id="IPR026580">
    <property type="entry name" value="DivIB"/>
</dbReference>
<dbReference type="AlphaFoldDB" id="A0A2R5HJB9"/>
<dbReference type="Proteomes" id="UP000245021">
    <property type="component" value="Unassembled WGS sequence"/>
</dbReference>
<comment type="similarity">
    <text evidence="8">Belongs to the FtsQ/DivIB family. DivIB subfamily.</text>
</comment>
<dbReference type="GO" id="GO:0032153">
    <property type="term" value="C:cell division site"/>
    <property type="evidence" value="ECO:0007669"/>
    <property type="project" value="UniProtKB-UniRule"/>
</dbReference>
<dbReference type="PROSITE" id="PS51779">
    <property type="entry name" value="POTRA"/>
    <property type="match status" value="1"/>
</dbReference>
<evidence type="ECO:0000256" key="6">
    <source>
        <dbReference type="ARBA" id="ARBA00023136"/>
    </source>
</evidence>
<evidence type="ECO:0000256" key="5">
    <source>
        <dbReference type="ARBA" id="ARBA00022989"/>
    </source>
</evidence>
<proteinExistence type="inferred from homology"/>
<feature type="compositionally biased region" description="Acidic residues" evidence="9">
    <location>
        <begin position="52"/>
        <end position="77"/>
    </location>
</feature>
<evidence type="ECO:0000313" key="12">
    <source>
        <dbReference type="Proteomes" id="UP000245021"/>
    </source>
</evidence>
<comment type="function">
    <text evidence="8">Cell division protein that may be involved in stabilizing or promoting the assembly of the division complex.</text>
</comment>
<evidence type="ECO:0000313" key="11">
    <source>
        <dbReference type="EMBL" id="GBG96650.1"/>
    </source>
</evidence>
<dbReference type="PANTHER" id="PTHR37820">
    <property type="entry name" value="CELL DIVISION PROTEIN DIVIB"/>
    <property type="match status" value="1"/>
</dbReference>
<reference evidence="11 12" key="1">
    <citation type="journal article" date="2018" name="Genome Announc.">
        <title>Draft Genome Sequence of Lactococcus sp. Strain NtB2 (JCM 32569), Isolated from the Gut of the Higher Termite Nasutitermes takasagoensis.</title>
        <authorList>
            <person name="Noda S."/>
            <person name="Aihara C."/>
            <person name="Yuki M."/>
            <person name="Ohkuma M."/>
        </authorList>
    </citation>
    <scope>NUCLEOTIDE SEQUENCE [LARGE SCALE GENOMIC DNA]</scope>
    <source>
        <strain evidence="11 12">NtB2</strain>
    </source>
</reference>
<feature type="region of interest" description="Disordered" evidence="9">
    <location>
        <begin position="355"/>
        <end position="416"/>
    </location>
</feature>
<name>A0A2R5HJB9_9LACT</name>
<keyword evidence="12" id="KW-1185">Reference proteome</keyword>
<evidence type="ECO:0000256" key="1">
    <source>
        <dbReference type="ARBA" id="ARBA00004370"/>
    </source>
</evidence>
<dbReference type="InterPro" id="IPR013685">
    <property type="entry name" value="POTRA_FtsQ_type"/>
</dbReference>
<dbReference type="PANTHER" id="PTHR37820:SF1">
    <property type="entry name" value="CELL DIVISION PROTEIN FTSQ"/>
    <property type="match status" value="1"/>
</dbReference>
<dbReference type="Gene3D" id="3.40.50.10960">
    <property type="match status" value="1"/>
</dbReference>
<evidence type="ECO:0000256" key="8">
    <source>
        <dbReference type="HAMAP-Rule" id="MF_00912"/>
    </source>
</evidence>
<dbReference type="GO" id="GO:0043093">
    <property type="term" value="P:FtsZ-dependent cytokinesis"/>
    <property type="evidence" value="ECO:0007669"/>
    <property type="project" value="UniProtKB-UniRule"/>
</dbReference>
<evidence type="ECO:0000256" key="7">
    <source>
        <dbReference type="ARBA" id="ARBA00023306"/>
    </source>
</evidence>
<dbReference type="Pfam" id="PF08478">
    <property type="entry name" value="POTRA_1"/>
    <property type="match status" value="1"/>
</dbReference>
<evidence type="ECO:0000256" key="2">
    <source>
        <dbReference type="ARBA" id="ARBA00022475"/>
    </source>
</evidence>
<keyword evidence="6 8" id="KW-0472">Membrane</keyword>
<evidence type="ECO:0000256" key="3">
    <source>
        <dbReference type="ARBA" id="ARBA00022618"/>
    </source>
</evidence>
<dbReference type="InterPro" id="IPR050487">
    <property type="entry name" value="FtsQ_DivIB"/>
</dbReference>
<feature type="transmembrane region" description="Helical" evidence="8">
    <location>
        <begin position="111"/>
        <end position="133"/>
    </location>
</feature>
<dbReference type="GO" id="GO:0005886">
    <property type="term" value="C:plasma membrane"/>
    <property type="evidence" value="ECO:0007669"/>
    <property type="project" value="UniProtKB-SubCell"/>
</dbReference>
<organism evidence="11 12">
    <name type="scientific">Lactococcus termiticola</name>
    <dbReference type="NCBI Taxonomy" id="2169526"/>
    <lineage>
        <taxon>Bacteria</taxon>
        <taxon>Bacillati</taxon>
        <taxon>Bacillota</taxon>
        <taxon>Bacilli</taxon>
        <taxon>Lactobacillales</taxon>
        <taxon>Streptococcaceae</taxon>
        <taxon>Lactococcus</taxon>
    </lineage>
</organism>
<sequence length="416" mass="45409">MTENDKKTDLTPWQQKHLEYQEELAKANPQAESIEKGGKARHLFGRKKKEDEVEEESSYEAEGEGFSEEEAEPYEAEGLSDEAFDEAFDDETFEEVEEDEKRPYWLTIRPIFIKMWPALAVVLVVLLGSLYFMSPMSKIGAFAVTGNKHEETSAVVKSSGLHQGDSIFSILRHKKIIEGKIASEYPYVEAVKLKYSFPNKFTALVTEHAPAAYVQQSNKSYLVLDNAYIDKSKEIADVKGLPVLVNFSDEQTKTFVQAYESLKPSLQKLMTTVNKTPTDATKDFISIDMTDGNQVRVPLSQMAIKLPYYPNVAKQITAPQVVDMEAGIYAKSKDAYAADLASISESKSSSIQASIDAKASSEANASSSSSSSSDGDSSSSTDDSASDSSDASADDSATGDAVPADSTTEAATAESQ</sequence>
<feature type="domain" description="POTRA" evidence="10">
    <location>
        <begin position="137"/>
        <end position="208"/>
    </location>
</feature>
<feature type="region of interest" description="Disordered" evidence="9">
    <location>
        <begin position="23"/>
        <end position="77"/>
    </location>
</feature>
<dbReference type="HAMAP" id="MF_00912">
    <property type="entry name" value="DivIB"/>
    <property type="match status" value="1"/>
</dbReference>
<gene>
    <name evidence="11" type="primary">ftsQ</name>
    <name evidence="8" type="synonym">divIB</name>
    <name evidence="11" type="ORF">NtB2_00774</name>
</gene>
<keyword evidence="3 8" id="KW-0132">Cell division</keyword>
<keyword evidence="4 8" id="KW-0812">Transmembrane</keyword>
<dbReference type="InterPro" id="IPR034746">
    <property type="entry name" value="POTRA"/>
</dbReference>
<comment type="subcellular location">
    <subcellularLocation>
        <location evidence="8">Cell membrane</location>
        <topology evidence="8">Single-pass type II membrane protein</topology>
    </subcellularLocation>
    <subcellularLocation>
        <location evidence="1">Membrane</location>
    </subcellularLocation>
    <text evidence="8">Localizes to the division septum.</text>
</comment>
<keyword evidence="5 8" id="KW-1133">Transmembrane helix</keyword>